<protein>
    <recommendedName>
        <fullName evidence="2">HEPN AbiU2-like domain-containing protein</fullName>
    </recommendedName>
</protein>
<proteinExistence type="predicted"/>
<sequence>MQKEFKFNDKTDYIFYLSELITDLLQKTDRLKKYGQDIEHLILVNPNAKLIQAEIYESISDKVNRLFQYLFNLLGDESRKAVSYRKFRKRLFKDKKTLGIELGELSESELKTLAEFNSLRNWGLHIPESLFIQKKEFFKMNSIFIETNKKTIPIPTYEYFEIQFLTEMKREIQEVIDSSMVILERMKDDYAVLIGEQVKIEYEQNQVKPYLFMTAVQNSWDSQNGK</sequence>
<gene>
    <name evidence="1" type="ORF">KL86DYS2_10129</name>
</gene>
<name>A0A212IV97_9BACT</name>
<dbReference type="AlphaFoldDB" id="A0A212IV97"/>
<reference evidence="1" key="1">
    <citation type="submission" date="2016-04" db="EMBL/GenBank/DDBJ databases">
        <authorList>
            <person name="Evans L.H."/>
            <person name="Alamgir A."/>
            <person name="Owens N."/>
            <person name="Weber N.D."/>
            <person name="Virtaneva K."/>
            <person name="Barbian K."/>
            <person name="Babar A."/>
            <person name="Rosenke K."/>
        </authorList>
    </citation>
    <scope>NUCLEOTIDE SEQUENCE</scope>
    <source>
        <strain evidence="1">86-2</strain>
    </source>
</reference>
<evidence type="ECO:0008006" key="2">
    <source>
        <dbReference type="Google" id="ProtNLM"/>
    </source>
</evidence>
<organism evidence="1">
    <name type="scientific">uncultured Dysgonomonas sp</name>
    <dbReference type="NCBI Taxonomy" id="206096"/>
    <lineage>
        <taxon>Bacteria</taxon>
        <taxon>Pseudomonadati</taxon>
        <taxon>Bacteroidota</taxon>
        <taxon>Bacteroidia</taxon>
        <taxon>Bacteroidales</taxon>
        <taxon>Dysgonomonadaceae</taxon>
        <taxon>Dysgonomonas</taxon>
        <taxon>environmental samples</taxon>
    </lineage>
</organism>
<dbReference type="RefSeq" id="WP_296946076.1">
    <property type="nucleotide sequence ID" value="NZ_LT599021.1"/>
</dbReference>
<evidence type="ECO:0000313" key="1">
    <source>
        <dbReference type="EMBL" id="SBV91131.1"/>
    </source>
</evidence>
<accession>A0A212IV97</accession>
<dbReference type="EMBL" id="FLUL01000001">
    <property type="protein sequence ID" value="SBV91131.1"/>
    <property type="molecule type" value="Genomic_DNA"/>
</dbReference>